<evidence type="ECO:0000256" key="1">
    <source>
        <dbReference type="SAM" id="Phobius"/>
    </source>
</evidence>
<organism evidence="2">
    <name type="scientific">Rhizophora mucronata</name>
    <name type="common">Asiatic mangrove</name>
    <dbReference type="NCBI Taxonomy" id="61149"/>
    <lineage>
        <taxon>Eukaryota</taxon>
        <taxon>Viridiplantae</taxon>
        <taxon>Streptophyta</taxon>
        <taxon>Embryophyta</taxon>
        <taxon>Tracheophyta</taxon>
        <taxon>Spermatophyta</taxon>
        <taxon>Magnoliopsida</taxon>
        <taxon>eudicotyledons</taxon>
        <taxon>Gunneridae</taxon>
        <taxon>Pentapetalae</taxon>
        <taxon>rosids</taxon>
        <taxon>fabids</taxon>
        <taxon>Malpighiales</taxon>
        <taxon>Rhizophoraceae</taxon>
        <taxon>Rhizophora</taxon>
    </lineage>
</organism>
<protein>
    <submittedName>
        <fullName evidence="2">Uncharacterized protein</fullName>
    </submittedName>
</protein>
<keyword evidence="1" id="KW-1133">Transmembrane helix</keyword>
<dbReference type="AlphaFoldDB" id="A0A2P2ITP2"/>
<keyword evidence="1" id="KW-0812">Transmembrane</keyword>
<proteinExistence type="predicted"/>
<sequence length="153" mass="17553">MTTHLVPTKICHSRHNLSTTKVLITLHLSPEVNRNAVVLPIHLLSYVMISLILAFKSIIPLFPATFTLLACLLGSLVFSISLFKEMLLERNWKRGPGAISNSRLESIHKMAKFFGHAAREICIYYNFKIPKWAPRSKSCQKKYSLHTQAEWKY</sequence>
<keyword evidence="1" id="KW-0472">Membrane</keyword>
<evidence type="ECO:0000313" key="2">
    <source>
        <dbReference type="EMBL" id="MBW84566.1"/>
    </source>
</evidence>
<reference evidence="2" key="1">
    <citation type="submission" date="2018-02" db="EMBL/GenBank/DDBJ databases">
        <title>Rhizophora mucronata_Transcriptome.</title>
        <authorList>
            <person name="Meera S.P."/>
            <person name="Sreeshan A."/>
            <person name="Augustine A."/>
        </authorList>
    </citation>
    <scope>NUCLEOTIDE SEQUENCE</scope>
    <source>
        <tissue evidence="2">Leaf</tissue>
    </source>
</reference>
<feature type="transmembrane region" description="Helical" evidence="1">
    <location>
        <begin position="36"/>
        <end position="55"/>
    </location>
</feature>
<feature type="transmembrane region" description="Helical" evidence="1">
    <location>
        <begin position="61"/>
        <end position="83"/>
    </location>
</feature>
<dbReference type="EMBL" id="GGEC01004083">
    <property type="protein sequence ID" value="MBW84566.1"/>
    <property type="molecule type" value="Transcribed_RNA"/>
</dbReference>
<accession>A0A2P2ITP2</accession>
<name>A0A2P2ITP2_RHIMU</name>